<proteinExistence type="predicted"/>
<reference evidence="2" key="2">
    <citation type="submission" date="2021-10" db="EMBL/GenBank/DDBJ databases">
        <title>Phylogenomics reveals ancestral predisposition of the termite-cultivated fungus Termitomyces towards a domesticated lifestyle.</title>
        <authorList>
            <person name="Auxier B."/>
            <person name="Grum-Grzhimaylo A."/>
            <person name="Cardenas M.E."/>
            <person name="Lodge J.D."/>
            <person name="Laessoe T."/>
            <person name="Pedersen O."/>
            <person name="Smith M.E."/>
            <person name="Kuyper T.W."/>
            <person name="Franco-Molano E.A."/>
            <person name="Baroni T.J."/>
            <person name="Aanen D.K."/>
        </authorList>
    </citation>
    <scope>NUCLEOTIDE SEQUENCE</scope>
    <source>
        <strain evidence="2">D49</strain>
    </source>
</reference>
<dbReference type="OrthoDB" id="2496395at2759"/>
<evidence type="ECO:0000313" key="2">
    <source>
        <dbReference type="EMBL" id="KAG5649517.1"/>
    </source>
</evidence>
<protein>
    <recommendedName>
        <fullName evidence="1">DUF6589 domain-containing protein</fullName>
    </recommendedName>
</protein>
<comment type="caution">
    <text evidence="2">The sequence shown here is derived from an EMBL/GenBank/DDBJ whole genome shotgun (WGS) entry which is preliminary data.</text>
</comment>
<keyword evidence="3" id="KW-1185">Reference proteome</keyword>
<feature type="domain" description="DUF6589" evidence="1">
    <location>
        <begin position="1"/>
        <end position="94"/>
    </location>
</feature>
<dbReference type="Proteomes" id="UP000717328">
    <property type="component" value="Unassembled WGS sequence"/>
</dbReference>
<dbReference type="AlphaFoldDB" id="A0A9P7GF99"/>
<gene>
    <name evidence="2" type="ORF">H0H81_003336</name>
</gene>
<organism evidence="2 3">
    <name type="scientific">Sphagnurus paluster</name>
    <dbReference type="NCBI Taxonomy" id="117069"/>
    <lineage>
        <taxon>Eukaryota</taxon>
        <taxon>Fungi</taxon>
        <taxon>Dikarya</taxon>
        <taxon>Basidiomycota</taxon>
        <taxon>Agaricomycotina</taxon>
        <taxon>Agaricomycetes</taxon>
        <taxon>Agaricomycetidae</taxon>
        <taxon>Agaricales</taxon>
        <taxon>Tricholomatineae</taxon>
        <taxon>Lyophyllaceae</taxon>
        <taxon>Sphagnurus</taxon>
    </lineage>
</organism>
<dbReference type="InterPro" id="IPR046496">
    <property type="entry name" value="DUF6589"/>
</dbReference>
<dbReference type="Pfam" id="PF20231">
    <property type="entry name" value="DUF6589"/>
    <property type="match status" value="1"/>
</dbReference>
<evidence type="ECO:0000259" key="1">
    <source>
        <dbReference type="Pfam" id="PF20231"/>
    </source>
</evidence>
<name>A0A9P7GF99_9AGAR</name>
<dbReference type="EMBL" id="JABCKI010000915">
    <property type="protein sequence ID" value="KAG5649517.1"/>
    <property type="molecule type" value="Genomic_DNA"/>
</dbReference>
<accession>A0A9P7GF99</accession>
<sequence>MLHVLHNLVNVWSKELRHAITQNWLINPSGRANVFVEIDLVQEHLNFWIKKIYKADGDAHSWNWLALISPCVDVLRHLAVWVHDNLGTAQGARHTTPDLEKDILTLMALLKEYKAYMIREGRILDPQDSPIVDALSTGAASLTHGASSTPIDNFNILNNFFQECLCLTPISTLIHALDSIPVEEYISTITRKTPNATALSIKKTTDINPSLDGGVMKGIRKFILP</sequence>
<reference evidence="2" key="1">
    <citation type="submission" date="2021-02" db="EMBL/GenBank/DDBJ databases">
        <authorList>
            <person name="Nieuwenhuis M."/>
            <person name="Van De Peppel L.J.J."/>
        </authorList>
    </citation>
    <scope>NUCLEOTIDE SEQUENCE</scope>
    <source>
        <strain evidence="2">D49</strain>
    </source>
</reference>
<evidence type="ECO:0000313" key="3">
    <source>
        <dbReference type="Proteomes" id="UP000717328"/>
    </source>
</evidence>